<name>A0A0P1AFG8_PLAHL</name>
<sequence>MATYVLSEEAMVVTSTVIFVSHMSKIAHHSVICHISIGDDGPNHIDGKLNRQHCLLLLIVWIVIVRETANLILCTQKLISLVYHWPSPQKCLDGARLLRWRR</sequence>
<proteinExistence type="predicted"/>
<dbReference type="EMBL" id="CCYD01000428">
    <property type="protein sequence ID" value="CEG39449.1"/>
    <property type="molecule type" value="Genomic_DNA"/>
</dbReference>
<dbReference type="AlphaFoldDB" id="A0A0P1AFG8"/>
<reference evidence="2" key="1">
    <citation type="submission" date="2014-09" db="EMBL/GenBank/DDBJ databases">
        <authorList>
            <person name="Sharma Rahul"/>
            <person name="Thines Marco"/>
        </authorList>
    </citation>
    <scope>NUCLEOTIDE SEQUENCE [LARGE SCALE GENOMIC DNA]</scope>
</reference>
<evidence type="ECO:0000313" key="2">
    <source>
        <dbReference type="Proteomes" id="UP000054928"/>
    </source>
</evidence>
<organism evidence="1 2">
    <name type="scientific">Plasmopara halstedii</name>
    <name type="common">Downy mildew of sunflower</name>
    <dbReference type="NCBI Taxonomy" id="4781"/>
    <lineage>
        <taxon>Eukaryota</taxon>
        <taxon>Sar</taxon>
        <taxon>Stramenopiles</taxon>
        <taxon>Oomycota</taxon>
        <taxon>Peronosporomycetes</taxon>
        <taxon>Peronosporales</taxon>
        <taxon>Peronosporaceae</taxon>
        <taxon>Plasmopara</taxon>
    </lineage>
</organism>
<dbReference type="GeneID" id="36404750"/>
<keyword evidence="2" id="KW-1185">Reference proteome</keyword>
<protein>
    <submittedName>
        <fullName evidence="1">Uncharacterized protein</fullName>
    </submittedName>
</protein>
<evidence type="ECO:0000313" key="1">
    <source>
        <dbReference type="EMBL" id="CEG39449.1"/>
    </source>
</evidence>
<dbReference type="Proteomes" id="UP000054928">
    <property type="component" value="Unassembled WGS sequence"/>
</dbReference>
<accession>A0A0P1AFG8</accession>
<dbReference type="RefSeq" id="XP_024575818.1">
    <property type="nucleotide sequence ID" value="XM_024724997.1"/>
</dbReference>